<accession>A0A9W7M8C2</accession>
<dbReference type="PANTHER" id="PTHR33116:SF86">
    <property type="entry name" value="REVERSE TRANSCRIPTASE DOMAIN-CONTAINING PROTEIN"/>
    <property type="match status" value="1"/>
</dbReference>
<organism evidence="1 2">
    <name type="scientific">Hibiscus trionum</name>
    <name type="common">Flower of an hour</name>
    <dbReference type="NCBI Taxonomy" id="183268"/>
    <lineage>
        <taxon>Eukaryota</taxon>
        <taxon>Viridiplantae</taxon>
        <taxon>Streptophyta</taxon>
        <taxon>Embryophyta</taxon>
        <taxon>Tracheophyta</taxon>
        <taxon>Spermatophyta</taxon>
        <taxon>Magnoliopsida</taxon>
        <taxon>eudicotyledons</taxon>
        <taxon>Gunneridae</taxon>
        <taxon>Pentapetalae</taxon>
        <taxon>rosids</taxon>
        <taxon>malvids</taxon>
        <taxon>Malvales</taxon>
        <taxon>Malvaceae</taxon>
        <taxon>Malvoideae</taxon>
        <taxon>Hibiscus</taxon>
    </lineage>
</organism>
<dbReference type="Proteomes" id="UP001165190">
    <property type="component" value="Unassembled WGS sequence"/>
</dbReference>
<name>A0A9W7M8C2_HIBTR</name>
<dbReference type="EMBL" id="BSYR01000024">
    <property type="protein sequence ID" value="GMI91176.1"/>
    <property type="molecule type" value="Genomic_DNA"/>
</dbReference>
<evidence type="ECO:0008006" key="3">
    <source>
        <dbReference type="Google" id="ProtNLM"/>
    </source>
</evidence>
<dbReference type="OrthoDB" id="1002624at2759"/>
<evidence type="ECO:0000313" key="2">
    <source>
        <dbReference type="Proteomes" id="UP001165190"/>
    </source>
</evidence>
<keyword evidence="2" id="KW-1185">Reference proteome</keyword>
<gene>
    <name evidence="1" type="ORF">HRI_002786900</name>
</gene>
<comment type="caution">
    <text evidence="1">The sequence shown here is derived from an EMBL/GenBank/DDBJ whole genome shotgun (WGS) entry which is preliminary data.</text>
</comment>
<sequence>MERLGHLINHSVAQGDWSPFFFRRNGTCLSHLFFADDLILYARADVSQALIINNILSAFGNYSGHRVSKNKTQICFSAAVSDSIKAAISDVFGFRVVDSLGKYLGVPVIHQRLRCSDFDFILDKIKARLNGWAARTLSIAGRITLAKSVISAIPVYFMQTMILPKKVCNDIEGLIRRFIWGSASPTQKISLINWEAVCQPMQSGGLGLRRMHNFNMAFILKLSYSIVTRTSSLWVTLLREKYGMQETLP</sequence>
<reference evidence="1" key="1">
    <citation type="submission" date="2023-05" db="EMBL/GenBank/DDBJ databases">
        <title>Genome and transcriptome analyses reveal genes involved in the formation of fine ridges on petal epidermal cells in Hibiscus trionum.</title>
        <authorList>
            <person name="Koshimizu S."/>
            <person name="Masuda S."/>
            <person name="Ishii T."/>
            <person name="Shirasu K."/>
            <person name="Hoshino A."/>
            <person name="Arita M."/>
        </authorList>
    </citation>
    <scope>NUCLEOTIDE SEQUENCE</scope>
    <source>
        <strain evidence="1">Hamamatsu line</strain>
    </source>
</reference>
<evidence type="ECO:0000313" key="1">
    <source>
        <dbReference type="EMBL" id="GMI91176.1"/>
    </source>
</evidence>
<proteinExistence type="predicted"/>
<dbReference type="AlphaFoldDB" id="A0A9W7M8C2"/>
<dbReference type="PANTHER" id="PTHR33116">
    <property type="entry name" value="REVERSE TRANSCRIPTASE ZINC-BINDING DOMAIN-CONTAINING PROTEIN-RELATED-RELATED"/>
    <property type="match status" value="1"/>
</dbReference>
<protein>
    <recommendedName>
        <fullName evidence="3">Reverse transcriptase domain-containing protein</fullName>
    </recommendedName>
</protein>